<dbReference type="VEuPathDB" id="VectorBase:BGLB035728"/>
<gene>
    <name evidence="2" type="primary">106056732</name>
</gene>
<dbReference type="AlphaFoldDB" id="A0A2C9LWA0"/>
<dbReference type="EnsemblMetazoa" id="BGLB035728-RB">
    <property type="protein sequence ID" value="BGLB035728-PB"/>
    <property type="gene ID" value="BGLB035728"/>
</dbReference>
<dbReference type="KEGG" id="bgt:106056732"/>
<reference evidence="2" key="1">
    <citation type="submission" date="2020-05" db="UniProtKB">
        <authorList>
            <consortium name="EnsemblMetazoa"/>
        </authorList>
    </citation>
    <scope>IDENTIFICATION</scope>
    <source>
        <strain evidence="2">BB02</strain>
    </source>
</reference>
<feature type="transmembrane region" description="Helical" evidence="1">
    <location>
        <begin position="342"/>
        <end position="360"/>
    </location>
</feature>
<protein>
    <submittedName>
        <fullName evidence="2">Uncharacterized protein</fullName>
    </submittedName>
</protein>
<evidence type="ECO:0000256" key="1">
    <source>
        <dbReference type="SAM" id="Phobius"/>
    </source>
</evidence>
<feature type="transmembrane region" description="Helical" evidence="1">
    <location>
        <begin position="20"/>
        <end position="40"/>
    </location>
</feature>
<proteinExistence type="predicted"/>
<accession>A0A2C9LWA0</accession>
<dbReference type="EnsemblMetazoa" id="BGLB035728-RC">
    <property type="protein sequence ID" value="BGLB035728-PC"/>
    <property type="gene ID" value="BGLB035728"/>
</dbReference>
<organism evidence="2 3">
    <name type="scientific">Biomphalaria glabrata</name>
    <name type="common">Bloodfluke planorb</name>
    <name type="synonym">Freshwater snail</name>
    <dbReference type="NCBI Taxonomy" id="6526"/>
    <lineage>
        <taxon>Eukaryota</taxon>
        <taxon>Metazoa</taxon>
        <taxon>Spiralia</taxon>
        <taxon>Lophotrochozoa</taxon>
        <taxon>Mollusca</taxon>
        <taxon>Gastropoda</taxon>
        <taxon>Heterobranchia</taxon>
        <taxon>Euthyneura</taxon>
        <taxon>Panpulmonata</taxon>
        <taxon>Hygrophila</taxon>
        <taxon>Lymnaeoidea</taxon>
        <taxon>Planorbidae</taxon>
        <taxon>Biomphalaria</taxon>
    </lineage>
</organism>
<keyword evidence="1" id="KW-0472">Membrane</keyword>
<keyword evidence="1" id="KW-0812">Transmembrane</keyword>
<dbReference type="VEuPathDB" id="VectorBase:BGLAX_039532"/>
<name>A0A2C9LWA0_BIOGL</name>
<evidence type="ECO:0000313" key="2">
    <source>
        <dbReference type="EnsemblMetazoa" id="BGLB035728-PB"/>
    </source>
</evidence>
<dbReference type="OrthoDB" id="10625663at2759"/>
<dbReference type="Proteomes" id="UP000076420">
    <property type="component" value="Unassembled WGS sequence"/>
</dbReference>
<sequence length="361" mass="41493">MWFNNRLLLIKGRQHINSMLTLKVLIFCVVSLGTCVVIKICPFKNVTIVSRFDPPRLVLPYFMSTFTTDFDCLLVQFLADQVTGKVCFQDSDNITKIKPSNFELKVYDGEAEVFLIKTFSPLKNQEYCSTSQSLEFLFDRPNVKRPLDPGLLYINFQVTHIESVFRVVYMDERFCGSEFKIANSRVRVYSKFPDKQKAVTKLCQSIFVKVLQERQLCLFYKLRSEKWVQLFDWDIYVSIVKYFLSPENVVYKFNSRNESSGKWCDEANRENIFVIYTTNQTEPFPSDPPVFMILVTDVETQSTDNATSVTPWWSMDYSPTQSTASGILSTPTNGFSEIVNSHSMAVLVSLVTTAAIVVLLC</sequence>
<keyword evidence="1" id="KW-1133">Transmembrane helix</keyword>
<evidence type="ECO:0000313" key="3">
    <source>
        <dbReference type="Proteomes" id="UP000076420"/>
    </source>
</evidence>